<reference evidence="3" key="1">
    <citation type="journal article" date="2019" name="Int. J. Syst. Evol. Microbiol.">
        <title>The Global Catalogue of Microorganisms (GCM) 10K type strain sequencing project: providing services to taxonomists for standard genome sequencing and annotation.</title>
        <authorList>
            <consortium name="The Broad Institute Genomics Platform"/>
            <consortium name="The Broad Institute Genome Sequencing Center for Infectious Disease"/>
            <person name="Wu L."/>
            <person name="Ma J."/>
        </authorList>
    </citation>
    <scope>NUCLEOTIDE SEQUENCE [LARGE SCALE GENOMIC DNA]</scope>
    <source>
        <strain evidence="3">CCUG 49560</strain>
    </source>
</reference>
<feature type="transmembrane region" description="Helical" evidence="1">
    <location>
        <begin position="113"/>
        <end position="133"/>
    </location>
</feature>
<accession>A0ABV9EBA1</accession>
<feature type="transmembrane region" description="Helical" evidence="1">
    <location>
        <begin position="38"/>
        <end position="61"/>
    </location>
</feature>
<evidence type="ECO:0000313" key="2">
    <source>
        <dbReference type="EMBL" id="MFC4585892.1"/>
    </source>
</evidence>
<evidence type="ECO:0000313" key="3">
    <source>
        <dbReference type="Proteomes" id="UP001595891"/>
    </source>
</evidence>
<comment type="caution">
    <text evidence="2">The sequence shown here is derived from an EMBL/GenBank/DDBJ whole genome shotgun (WGS) entry which is preliminary data.</text>
</comment>
<keyword evidence="3" id="KW-1185">Reference proteome</keyword>
<name>A0ABV9EBA1_9ACTN</name>
<dbReference type="RefSeq" id="WP_262841125.1">
    <property type="nucleotide sequence ID" value="NZ_JANZYP010000004.1"/>
</dbReference>
<evidence type="ECO:0000256" key="1">
    <source>
        <dbReference type="SAM" id="Phobius"/>
    </source>
</evidence>
<evidence type="ECO:0008006" key="4">
    <source>
        <dbReference type="Google" id="ProtNLM"/>
    </source>
</evidence>
<keyword evidence="1" id="KW-0472">Membrane</keyword>
<gene>
    <name evidence="2" type="ORF">ACFO8L_07405</name>
</gene>
<proteinExistence type="predicted"/>
<dbReference type="Proteomes" id="UP001595891">
    <property type="component" value="Unassembled WGS sequence"/>
</dbReference>
<feature type="transmembrane region" description="Helical" evidence="1">
    <location>
        <begin position="73"/>
        <end position="92"/>
    </location>
</feature>
<keyword evidence="1" id="KW-1133">Transmembrane helix</keyword>
<dbReference type="EMBL" id="JBHSFN010000003">
    <property type="protein sequence ID" value="MFC4585892.1"/>
    <property type="molecule type" value="Genomic_DNA"/>
</dbReference>
<feature type="transmembrane region" description="Helical" evidence="1">
    <location>
        <begin position="189"/>
        <end position="209"/>
    </location>
</feature>
<sequence>MVPPGDDEDDRALSPEETLRLIATQRAETARFLGGDPLLFYGTWGVAWVIGFGAYFLHYGLSGRAYAPISGGQALMILLVALALALAVTMYAGIRQGTQVRGPSQARGTMYGLTWFFAFFAQGVIGGHFSGMLPPAQAGLLWSCLSILVVSILFMAGAAVWNQPLMFLIGVWISAMNMIGVAAGPGWHALLVAAGVGGGFIVIGLVLRLRQRTA</sequence>
<feature type="transmembrane region" description="Helical" evidence="1">
    <location>
        <begin position="139"/>
        <end position="158"/>
    </location>
</feature>
<protein>
    <recommendedName>
        <fullName evidence="4">Transporter</fullName>
    </recommendedName>
</protein>
<organism evidence="2 3">
    <name type="scientific">Sphaerisporangium corydalis</name>
    <dbReference type="NCBI Taxonomy" id="1441875"/>
    <lineage>
        <taxon>Bacteria</taxon>
        <taxon>Bacillati</taxon>
        <taxon>Actinomycetota</taxon>
        <taxon>Actinomycetes</taxon>
        <taxon>Streptosporangiales</taxon>
        <taxon>Streptosporangiaceae</taxon>
        <taxon>Sphaerisporangium</taxon>
    </lineage>
</organism>
<keyword evidence="1" id="KW-0812">Transmembrane</keyword>